<dbReference type="EC" id="4.1.1.11" evidence="9"/>
<evidence type="ECO:0000256" key="2">
    <source>
        <dbReference type="ARBA" id="ARBA00022655"/>
    </source>
</evidence>
<dbReference type="GO" id="GO:0004068">
    <property type="term" value="F:aspartate 1-decarboxylase activity"/>
    <property type="evidence" value="ECO:0007669"/>
    <property type="project" value="UniProtKB-UniRule"/>
</dbReference>
<comment type="similarity">
    <text evidence="9">Belongs to the PanD family.</text>
</comment>
<dbReference type="SUPFAM" id="SSF50692">
    <property type="entry name" value="ADC-like"/>
    <property type="match status" value="1"/>
</dbReference>
<comment type="cofactor">
    <cofactor evidence="9 10">
        <name>pyruvate</name>
        <dbReference type="ChEBI" id="CHEBI:15361"/>
    </cofactor>
    <text evidence="9 10">Binds 1 pyruvoyl group covalently per subunit.</text>
</comment>
<proteinExistence type="inferred from homology"/>
<dbReference type="AlphaFoldDB" id="A0A9J6ZH20"/>
<gene>
    <name evidence="9" type="primary">panD</name>
    <name evidence="13" type="ORF">NAG76_01835</name>
</gene>
<keyword evidence="3 9" id="KW-0210">Decarboxylase</keyword>
<evidence type="ECO:0000256" key="5">
    <source>
        <dbReference type="ARBA" id="ARBA00023145"/>
    </source>
</evidence>
<keyword evidence="2 9" id="KW-0566">Pantothenate biosynthesis</keyword>
<feature type="active site" description="Proton donor" evidence="9 10">
    <location>
        <position position="58"/>
    </location>
</feature>
<comment type="caution">
    <text evidence="9">Lacks conserved residue(s) required for the propagation of feature annotation.</text>
</comment>
<comment type="catalytic activity">
    <reaction evidence="9">
        <text>L-aspartate + H(+) = beta-alanine + CO2</text>
        <dbReference type="Rhea" id="RHEA:19497"/>
        <dbReference type="ChEBI" id="CHEBI:15378"/>
        <dbReference type="ChEBI" id="CHEBI:16526"/>
        <dbReference type="ChEBI" id="CHEBI:29991"/>
        <dbReference type="ChEBI" id="CHEBI:57966"/>
        <dbReference type="EC" id="4.1.1.11"/>
    </reaction>
</comment>
<evidence type="ECO:0000256" key="4">
    <source>
        <dbReference type="ARBA" id="ARBA00022813"/>
    </source>
</evidence>
<feature type="binding site" evidence="9">
    <location>
        <position position="57"/>
    </location>
    <ligand>
        <name>substrate</name>
    </ligand>
</feature>
<dbReference type="Gene3D" id="2.40.40.20">
    <property type="match status" value="1"/>
</dbReference>
<dbReference type="CDD" id="cd06919">
    <property type="entry name" value="Asp_decarbox"/>
    <property type="match status" value="1"/>
</dbReference>
<dbReference type="HAMAP" id="MF_00446">
    <property type="entry name" value="PanD"/>
    <property type="match status" value="1"/>
</dbReference>
<dbReference type="PIRSF" id="PIRSF006246">
    <property type="entry name" value="Asp_decarbox"/>
    <property type="match status" value="1"/>
</dbReference>
<comment type="PTM">
    <text evidence="9 11">Is synthesized initially as an inactive proenzyme, which is activated by self-cleavage at a specific serine bond to produce a beta-subunit with a hydroxyl group at its C-terminus and an alpha-subunit with a pyruvoyl group at its N-terminus.</text>
</comment>
<protein>
    <recommendedName>
        <fullName evidence="9">Aspartate 1-decarboxylase</fullName>
        <ecNumber evidence="9">4.1.1.11</ecNumber>
    </recommendedName>
    <alternativeName>
        <fullName evidence="9">Aspartate alpha-decarboxylase</fullName>
    </alternativeName>
    <component>
        <recommendedName>
            <fullName evidence="9">Aspartate 1-decarboxylase beta chain</fullName>
        </recommendedName>
    </component>
    <component>
        <recommendedName>
            <fullName evidence="9">Aspartate 1-decarboxylase alpha chain</fullName>
        </recommendedName>
    </component>
</protein>
<dbReference type="Pfam" id="PF02261">
    <property type="entry name" value="Asp_decarbox"/>
    <property type="match status" value="1"/>
</dbReference>
<dbReference type="NCBIfam" id="TIGR00223">
    <property type="entry name" value="panD"/>
    <property type="match status" value="1"/>
</dbReference>
<keyword evidence="5 9" id="KW-0865">Zymogen</keyword>
<feature type="active site" description="Schiff-base intermediate with substrate; via pyruvic acid" evidence="9 10">
    <location>
        <position position="25"/>
    </location>
</feature>
<evidence type="ECO:0000256" key="6">
    <source>
        <dbReference type="ARBA" id="ARBA00023239"/>
    </source>
</evidence>
<keyword evidence="8 9" id="KW-0670">Pyruvate</keyword>
<evidence type="ECO:0000313" key="14">
    <source>
        <dbReference type="Proteomes" id="UP001056756"/>
    </source>
</evidence>
<evidence type="ECO:0000256" key="3">
    <source>
        <dbReference type="ARBA" id="ARBA00022793"/>
    </source>
</evidence>
<sequence length="144" mass="16192">MRRLMCKGKIHRATVTEAELHYVGSITIDIDLLKASNILPYEMVQVTSLTNATRWKTYAIPARAGSGKICLNGPPAHLFAPGDLVVIFSMGEMEEDEWKKLAPRVVFVDDKNKITHCVDHPLFNHDGEVNWEQLIPHNNVTNSV</sequence>
<evidence type="ECO:0000256" key="7">
    <source>
        <dbReference type="ARBA" id="ARBA00023270"/>
    </source>
</evidence>
<dbReference type="PANTHER" id="PTHR21012:SF0">
    <property type="entry name" value="ASPARTATE 1-DECARBOXYLASE"/>
    <property type="match status" value="1"/>
</dbReference>
<feature type="chain" id="PRO_5039966567" description="Aspartate 1-decarboxylase beta chain" evidence="9 12">
    <location>
        <begin position="1"/>
        <end position="24"/>
    </location>
</feature>
<evidence type="ECO:0000256" key="10">
    <source>
        <dbReference type="PIRSR" id="PIRSR006246-1"/>
    </source>
</evidence>
<comment type="function">
    <text evidence="9">Catalyzes the pyruvoyl-dependent decarboxylation of aspartate to produce beta-alanine.</text>
</comment>
<reference evidence="13" key="1">
    <citation type="submission" date="2022-05" db="EMBL/GenBank/DDBJ databases">
        <title>Novel bacterial taxa in a minimal lignocellulolytic consortium and its capacity to transform plastics disclosed by genome-resolved metagenomics.</title>
        <authorList>
            <person name="Rodriguez C.A.D."/>
            <person name="Diaz-Garcia L."/>
            <person name="Herrera K."/>
            <person name="Tarazona N.A."/>
            <person name="Sproer C."/>
            <person name="Overmann J."/>
            <person name="Jimenez D.J."/>
        </authorList>
    </citation>
    <scope>NUCLEOTIDE SEQUENCE</scope>
    <source>
        <strain evidence="13">MAG5</strain>
    </source>
</reference>
<dbReference type="KEGG" id="plig:NAG76_01835"/>
<evidence type="ECO:0000256" key="8">
    <source>
        <dbReference type="ARBA" id="ARBA00023317"/>
    </source>
</evidence>
<evidence type="ECO:0000256" key="1">
    <source>
        <dbReference type="ARBA" id="ARBA00022490"/>
    </source>
</evidence>
<keyword evidence="7 9" id="KW-0704">Schiff base</keyword>
<comment type="pathway">
    <text evidence="9">Cofactor biosynthesis; (R)-pantothenate biosynthesis; beta-alanine from L-aspartate: step 1/1.</text>
</comment>
<dbReference type="InterPro" id="IPR003190">
    <property type="entry name" value="Asp_decarbox"/>
</dbReference>
<feature type="modified residue" description="Pyruvic acid (Ser)" evidence="9 11">
    <location>
        <position position="25"/>
    </location>
</feature>
<comment type="subcellular location">
    <subcellularLocation>
        <location evidence="9">Cytoplasm</location>
    </subcellularLocation>
</comment>
<dbReference type="GO" id="GO:0005829">
    <property type="term" value="C:cytosol"/>
    <property type="evidence" value="ECO:0007669"/>
    <property type="project" value="TreeGrafter"/>
</dbReference>
<organism evidence="13 14">
    <name type="scientific">Candidatus Pristimantibacillus lignocellulolyticus</name>
    <dbReference type="NCBI Taxonomy" id="2994561"/>
    <lineage>
        <taxon>Bacteria</taxon>
        <taxon>Bacillati</taxon>
        <taxon>Bacillota</taxon>
        <taxon>Bacilli</taxon>
        <taxon>Bacillales</taxon>
        <taxon>Paenibacillaceae</taxon>
        <taxon>Candidatus Pristimantibacillus</taxon>
    </lineage>
</organism>
<accession>A0A9J6ZH20</accession>
<keyword evidence="1 9" id="KW-0963">Cytoplasm</keyword>
<dbReference type="InterPro" id="IPR009010">
    <property type="entry name" value="Asp_de-COase-like_dom_sf"/>
</dbReference>
<dbReference type="GO" id="GO:0015940">
    <property type="term" value="P:pantothenate biosynthetic process"/>
    <property type="evidence" value="ECO:0007669"/>
    <property type="project" value="UniProtKB-UniRule"/>
</dbReference>
<evidence type="ECO:0000256" key="11">
    <source>
        <dbReference type="PIRSR" id="PIRSR006246-3"/>
    </source>
</evidence>
<dbReference type="Proteomes" id="UP001056756">
    <property type="component" value="Chromosome"/>
</dbReference>
<keyword evidence="4 9" id="KW-0068">Autocatalytic cleavage</keyword>
<evidence type="ECO:0000313" key="13">
    <source>
        <dbReference type="EMBL" id="URN95025.1"/>
    </source>
</evidence>
<dbReference type="GO" id="GO:0006523">
    <property type="term" value="P:alanine biosynthetic process"/>
    <property type="evidence" value="ECO:0007669"/>
    <property type="project" value="InterPro"/>
</dbReference>
<dbReference type="EMBL" id="CP097899">
    <property type="protein sequence ID" value="URN95025.1"/>
    <property type="molecule type" value="Genomic_DNA"/>
</dbReference>
<dbReference type="PANTHER" id="PTHR21012">
    <property type="entry name" value="ASPARTATE 1-DECARBOXYLASE"/>
    <property type="match status" value="1"/>
</dbReference>
<evidence type="ECO:0000256" key="12">
    <source>
        <dbReference type="PIRSR" id="PIRSR006246-5"/>
    </source>
</evidence>
<comment type="subunit">
    <text evidence="9">Heterooctamer of four alpha and four beta subunits.</text>
</comment>
<keyword evidence="6 9" id="KW-0456">Lyase</keyword>
<feature type="chain" id="PRO_5039966566" description="Aspartate 1-decarboxylase alpha chain" evidence="9 12">
    <location>
        <begin position="25"/>
        <end position="144"/>
    </location>
</feature>
<evidence type="ECO:0000256" key="9">
    <source>
        <dbReference type="HAMAP-Rule" id="MF_00446"/>
    </source>
</evidence>
<name>A0A9J6ZH20_9BACL</name>